<feature type="compositionally biased region" description="Polar residues" evidence="1">
    <location>
        <begin position="68"/>
        <end position="92"/>
    </location>
</feature>
<dbReference type="Proteomes" id="UP001501710">
    <property type="component" value="Unassembled WGS sequence"/>
</dbReference>
<dbReference type="EMBL" id="BAABAS010000033">
    <property type="protein sequence ID" value="GAA4242488.1"/>
    <property type="molecule type" value="Genomic_DNA"/>
</dbReference>
<name>A0ABP8CRK7_9ACTN</name>
<reference evidence="3" key="1">
    <citation type="journal article" date="2019" name="Int. J. Syst. Evol. Microbiol.">
        <title>The Global Catalogue of Microorganisms (GCM) 10K type strain sequencing project: providing services to taxonomists for standard genome sequencing and annotation.</title>
        <authorList>
            <consortium name="The Broad Institute Genomics Platform"/>
            <consortium name="The Broad Institute Genome Sequencing Center for Infectious Disease"/>
            <person name="Wu L."/>
            <person name="Ma J."/>
        </authorList>
    </citation>
    <scope>NUCLEOTIDE SEQUENCE [LARGE SCALE GENOMIC DNA]</scope>
    <source>
        <strain evidence="3">JCM 17440</strain>
    </source>
</reference>
<keyword evidence="3" id="KW-1185">Reference proteome</keyword>
<comment type="caution">
    <text evidence="2">The sequence shown here is derived from an EMBL/GenBank/DDBJ whole genome shotgun (WGS) entry which is preliminary data.</text>
</comment>
<feature type="compositionally biased region" description="Polar residues" evidence="1">
    <location>
        <begin position="1"/>
        <end position="25"/>
    </location>
</feature>
<feature type="compositionally biased region" description="Polar residues" evidence="1">
    <location>
        <begin position="35"/>
        <end position="50"/>
    </location>
</feature>
<accession>A0ABP8CRK7</accession>
<gene>
    <name evidence="2" type="ORF">GCM10022254_75700</name>
</gene>
<feature type="compositionally biased region" description="Low complexity" evidence="1">
    <location>
        <begin position="93"/>
        <end position="113"/>
    </location>
</feature>
<organism evidence="2 3">
    <name type="scientific">Actinomadura meridiana</name>
    <dbReference type="NCBI Taxonomy" id="559626"/>
    <lineage>
        <taxon>Bacteria</taxon>
        <taxon>Bacillati</taxon>
        <taxon>Actinomycetota</taxon>
        <taxon>Actinomycetes</taxon>
        <taxon>Streptosporangiales</taxon>
        <taxon>Thermomonosporaceae</taxon>
        <taxon>Actinomadura</taxon>
    </lineage>
</organism>
<evidence type="ECO:0000313" key="3">
    <source>
        <dbReference type="Proteomes" id="UP001501710"/>
    </source>
</evidence>
<feature type="region of interest" description="Disordered" evidence="1">
    <location>
        <begin position="1"/>
        <end position="149"/>
    </location>
</feature>
<evidence type="ECO:0000256" key="1">
    <source>
        <dbReference type="SAM" id="MobiDB-lite"/>
    </source>
</evidence>
<evidence type="ECO:0000313" key="2">
    <source>
        <dbReference type="EMBL" id="GAA4242488.1"/>
    </source>
</evidence>
<protein>
    <submittedName>
        <fullName evidence="2">Uncharacterized protein</fullName>
    </submittedName>
</protein>
<proteinExistence type="predicted"/>
<sequence length="192" mass="21432">MLSVNLHQRTISQHNLSTKQVVSSQPHPPTKRPIPTTNGQPNNPNSTHSSGSRDEPERLRRRKHIISRSPTPHVSTTPLSINPNVPHTAQIQRQPTVPNRTPNPVVPTTPNRQRQPVLTRHPHPRLDVPRTPTPHHNRGPMLDGPVPHRSRSLILSTLGNHPLSRNPPTQLSNGLPYSHALCRHDCHPPVAK</sequence>